<dbReference type="EMBL" id="KN846951">
    <property type="protein sequence ID" value="KIV84904.1"/>
    <property type="molecule type" value="Genomic_DNA"/>
</dbReference>
<evidence type="ECO:0000256" key="6">
    <source>
        <dbReference type="ARBA" id="ARBA00023136"/>
    </source>
</evidence>
<gene>
    <name evidence="10" type="ORF">PV11_00653</name>
</gene>
<dbReference type="Proteomes" id="UP000053599">
    <property type="component" value="Unassembled WGS sequence"/>
</dbReference>
<feature type="region of interest" description="Disordered" evidence="8">
    <location>
        <begin position="14"/>
        <end position="33"/>
    </location>
</feature>
<keyword evidence="6 9" id="KW-0472">Membrane</keyword>
<dbReference type="STRING" id="1016849.A0A0D1YTR2"/>
<sequence>MALAADPNDIHRAYQRRRIPEGTSSAESMADRDTDTVERIALSKDSVSFCYTQEHLNPQHCITMLSLFGFGPFIYASCLFLNAVAILSEDRFLARIGWGKSQLNDPAAGGAAFGAPGQDPESFRSKGINLISSIRTLCRVPLIFVNTVIIIYELMLG</sequence>
<dbReference type="InterPro" id="IPR013880">
    <property type="entry name" value="Yos1"/>
</dbReference>
<organism evidence="10 11">
    <name type="scientific">Exophiala sideris</name>
    <dbReference type="NCBI Taxonomy" id="1016849"/>
    <lineage>
        <taxon>Eukaryota</taxon>
        <taxon>Fungi</taxon>
        <taxon>Dikarya</taxon>
        <taxon>Ascomycota</taxon>
        <taxon>Pezizomycotina</taxon>
        <taxon>Eurotiomycetes</taxon>
        <taxon>Chaetothyriomycetidae</taxon>
        <taxon>Chaetothyriales</taxon>
        <taxon>Herpotrichiellaceae</taxon>
        <taxon>Exophiala</taxon>
    </lineage>
</organism>
<dbReference type="PANTHER" id="PTHR15858">
    <property type="entry name" value="IMMEDIATE EARLY RESPONSE 3-INTERACTING PROTEIN 1"/>
    <property type="match status" value="1"/>
</dbReference>
<evidence type="ECO:0000313" key="10">
    <source>
        <dbReference type="EMBL" id="KIV84904.1"/>
    </source>
</evidence>
<evidence type="ECO:0000256" key="8">
    <source>
        <dbReference type="SAM" id="MobiDB-lite"/>
    </source>
</evidence>
<evidence type="ECO:0000256" key="1">
    <source>
        <dbReference type="ARBA" id="ARBA00004370"/>
    </source>
</evidence>
<evidence type="ECO:0000256" key="5">
    <source>
        <dbReference type="ARBA" id="ARBA00022989"/>
    </source>
</evidence>
<feature type="transmembrane region" description="Helical" evidence="9">
    <location>
        <begin position="136"/>
        <end position="155"/>
    </location>
</feature>
<keyword evidence="5 9" id="KW-1133">Transmembrane helix</keyword>
<dbReference type="HOGENOM" id="CLU_1677900_0_0_1"/>
<feature type="transmembrane region" description="Helical" evidence="9">
    <location>
        <begin position="62"/>
        <end position="87"/>
    </location>
</feature>
<dbReference type="GO" id="GO:0000139">
    <property type="term" value="C:Golgi membrane"/>
    <property type="evidence" value="ECO:0007669"/>
    <property type="project" value="TreeGrafter"/>
</dbReference>
<dbReference type="PANTHER" id="PTHR15858:SF0">
    <property type="entry name" value="IMMEDIATE EARLY RESPONSE 3-INTERACTING PROTEIN 1"/>
    <property type="match status" value="1"/>
</dbReference>
<dbReference type="OrthoDB" id="15356at2759"/>
<keyword evidence="4" id="KW-0653">Protein transport</keyword>
<evidence type="ECO:0000256" key="4">
    <source>
        <dbReference type="ARBA" id="ARBA00022927"/>
    </source>
</evidence>
<keyword evidence="2" id="KW-0813">Transport</keyword>
<dbReference type="Pfam" id="PF08571">
    <property type="entry name" value="Yos1"/>
    <property type="match status" value="1"/>
</dbReference>
<protein>
    <recommendedName>
        <fullName evidence="12">Yos1-like protein</fullName>
    </recommendedName>
</protein>
<reference evidence="10 11" key="1">
    <citation type="submission" date="2015-01" db="EMBL/GenBank/DDBJ databases">
        <title>The Genome Sequence of Exophiala sideris CBS121828.</title>
        <authorList>
            <consortium name="The Broad Institute Genomics Platform"/>
            <person name="Cuomo C."/>
            <person name="de Hoog S."/>
            <person name="Gorbushina A."/>
            <person name="Stielow B."/>
            <person name="Teixiera M."/>
            <person name="Abouelleil A."/>
            <person name="Chapman S.B."/>
            <person name="Priest M."/>
            <person name="Young S.K."/>
            <person name="Wortman J."/>
            <person name="Nusbaum C."/>
            <person name="Birren B."/>
        </authorList>
    </citation>
    <scope>NUCLEOTIDE SEQUENCE [LARGE SCALE GENOMIC DNA]</scope>
    <source>
        <strain evidence="10 11">CBS 121828</strain>
    </source>
</reference>
<dbReference type="GO" id="GO:0005789">
    <property type="term" value="C:endoplasmic reticulum membrane"/>
    <property type="evidence" value="ECO:0007669"/>
    <property type="project" value="TreeGrafter"/>
</dbReference>
<evidence type="ECO:0000256" key="7">
    <source>
        <dbReference type="ARBA" id="ARBA00024203"/>
    </source>
</evidence>
<comment type="subcellular location">
    <subcellularLocation>
        <location evidence="1">Membrane</location>
    </subcellularLocation>
</comment>
<dbReference type="GO" id="GO:0015031">
    <property type="term" value="P:protein transport"/>
    <property type="evidence" value="ECO:0007669"/>
    <property type="project" value="UniProtKB-KW"/>
</dbReference>
<comment type="similarity">
    <text evidence="7">Belongs to the YOS1 family.</text>
</comment>
<evidence type="ECO:0008006" key="12">
    <source>
        <dbReference type="Google" id="ProtNLM"/>
    </source>
</evidence>
<evidence type="ECO:0000256" key="3">
    <source>
        <dbReference type="ARBA" id="ARBA00022692"/>
    </source>
</evidence>
<keyword evidence="3 9" id="KW-0812">Transmembrane</keyword>
<name>A0A0D1YTR2_9EURO</name>
<accession>A0A0D1YTR2</accession>
<evidence type="ECO:0000256" key="9">
    <source>
        <dbReference type="SAM" id="Phobius"/>
    </source>
</evidence>
<dbReference type="GO" id="GO:0006888">
    <property type="term" value="P:endoplasmic reticulum to Golgi vesicle-mediated transport"/>
    <property type="evidence" value="ECO:0007669"/>
    <property type="project" value="TreeGrafter"/>
</dbReference>
<dbReference type="AlphaFoldDB" id="A0A0D1YTR2"/>
<dbReference type="GO" id="GO:0030134">
    <property type="term" value="C:COPII-coated ER to Golgi transport vesicle"/>
    <property type="evidence" value="ECO:0007669"/>
    <property type="project" value="TreeGrafter"/>
</dbReference>
<evidence type="ECO:0000256" key="2">
    <source>
        <dbReference type="ARBA" id="ARBA00022448"/>
    </source>
</evidence>
<evidence type="ECO:0000313" key="11">
    <source>
        <dbReference type="Proteomes" id="UP000053599"/>
    </source>
</evidence>
<proteinExistence type="inferred from homology"/>